<evidence type="ECO:0000313" key="2">
    <source>
        <dbReference type="EMBL" id="ELW65981.1"/>
    </source>
</evidence>
<organism evidence="2 3">
    <name type="scientific">Tupaia chinensis</name>
    <name type="common">Chinese tree shrew</name>
    <name type="synonym">Tupaia belangeri chinensis</name>
    <dbReference type="NCBI Taxonomy" id="246437"/>
    <lineage>
        <taxon>Eukaryota</taxon>
        <taxon>Metazoa</taxon>
        <taxon>Chordata</taxon>
        <taxon>Craniata</taxon>
        <taxon>Vertebrata</taxon>
        <taxon>Euteleostomi</taxon>
        <taxon>Mammalia</taxon>
        <taxon>Eutheria</taxon>
        <taxon>Euarchontoglires</taxon>
        <taxon>Scandentia</taxon>
        <taxon>Tupaiidae</taxon>
        <taxon>Tupaia</taxon>
    </lineage>
</organism>
<accession>L9KT79</accession>
<evidence type="ECO:0000256" key="1">
    <source>
        <dbReference type="SAM" id="MobiDB-lite"/>
    </source>
</evidence>
<reference evidence="3" key="1">
    <citation type="submission" date="2012-07" db="EMBL/GenBank/DDBJ databases">
        <title>Genome of the Chinese tree shrew, a rising model animal genetically related to primates.</title>
        <authorList>
            <person name="Zhang G."/>
            <person name="Fan Y."/>
            <person name="Yao Y."/>
            <person name="Huang Z."/>
        </authorList>
    </citation>
    <scope>NUCLEOTIDE SEQUENCE [LARGE SCALE GENOMIC DNA]</scope>
</reference>
<dbReference type="AlphaFoldDB" id="L9KT79"/>
<dbReference type="InParanoid" id="L9KT79"/>
<keyword evidence="3" id="KW-1185">Reference proteome</keyword>
<gene>
    <name evidence="2" type="ORF">TREES_T100000554</name>
</gene>
<dbReference type="EMBL" id="KB320664">
    <property type="protein sequence ID" value="ELW65981.1"/>
    <property type="molecule type" value="Genomic_DNA"/>
</dbReference>
<feature type="region of interest" description="Disordered" evidence="1">
    <location>
        <begin position="146"/>
        <end position="210"/>
    </location>
</feature>
<reference evidence="3" key="2">
    <citation type="journal article" date="2013" name="Nat. Commun.">
        <title>Genome of the Chinese tree shrew.</title>
        <authorList>
            <person name="Fan Y."/>
            <person name="Huang Z.Y."/>
            <person name="Cao C.C."/>
            <person name="Chen C.S."/>
            <person name="Chen Y.X."/>
            <person name="Fan D.D."/>
            <person name="He J."/>
            <person name="Hou H.L."/>
            <person name="Hu L."/>
            <person name="Hu X.T."/>
            <person name="Jiang X.T."/>
            <person name="Lai R."/>
            <person name="Lang Y.S."/>
            <person name="Liang B."/>
            <person name="Liao S.G."/>
            <person name="Mu D."/>
            <person name="Ma Y.Y."/>
            <person name="Niu Y.Y."/>
            <person name="Sun X.Q."/>
            <person name="Xia J.Q."/>
            <person name="Xiao J."/>
            <person name="Xiong Z.Q."/>
            <person name="Xu L."/>
            <person name="Yang L."/>
            <person name="Zhang Y."/>
            <person name="Zhao W."/>
            <person name="Zhao X.D."/>
            <person name="Zheng Y.T."/>
            <person name="Zhou J.M."/>
            <person name="Zhu Y.B."/>
            <person name="Zhang G.J."/>
            <person name="Wang J."/>
            <person name="Yao Y.G."/>
        </authorList>
    </citation>
    <scope>NUCLEOTIDE SEQUENCE [LARGE SCALE GENOMIC DNA]</scope>
</reference>
<dbReference type="Proteomes" id="UP000011518">
    <property type="component" value="Unassembled WGS sequence"/>
</dbReference>
<sequence>MGPSRSTAVPCAALRPPSLTALGAPGWPWALTLVVSVSVGPASLALPTARSCVSGTCPGPSDLKGDALARSEYQPLLQVTSAACRLPLKPGPTRKQLFLICELFRRLPGAAVFAWPGLGAVAWPCSRRASSLPSPAPPAAAAAAATMRGSRGGPGIVPAKAAGGGGAPEGRKCEPEGQEGLETEEAPPASAGAWGWLGFGGPQLSRTGRS</sequence>
<proteinExistence type="predicted"/>
<name>L9KT79_TUPCH</name>
<evidence type="ECO:0000313" key="3">
    <source>
        <dbReference type="Proteomes" id="UP000011518"/>
    </source>
</evidence>
<feature type="compositionally biased region" description="Acidic residues" evidence="1">
    <location>
        <begin position="176"/>
        <end position="185"/>
    </location>
</feature>
<protein>
    <submittedName>
        <fullName evidence="2">Uncharacterized protein</fullName>
    </submittedName>
</protein>